<reference evidence="5" key="1">
    <citation type="journal article" date="2019" name="Int. J. Syst. Evol. Microbiol.">
        <title>The Global Catalogue of Microorganisms (GCM) 10K type strain sequencing project: providing services to taxonomists for standard genome sequencing and annotation.</title>
        <authorList>
            <consortium name="The Broad Institute Genomics Platform"/>
            <consortium name="The Broad Institute Genome Sequencing Center for Infectious Disease"/>
            <person name="Wu L."/>
            <person name="Ma J."/>
        </authorList>
    </citation>
    <scope>NUCLEOTIDE SEQUENCE [LARGE SCALE GENOMIC DNA]</scope>
    <source>
        <strain evidence="5">JCM 17106</strain>
    </source>
</reference>
<evidence type="ECO:0000256" key="1">
    <source>
        <dbReference type="SAM" id="MobiDB-lite"/>
    </source>
</evidence>
<proteinExistence type="predicted"/>
<keyword evidence="5" id="KW-1185">Reference proteome</keyword>
<comment type="caution">
    <text evidence="4">The sequence shown here is derived from an EMBL/GenBank/DDBJ whole genome shotgun (WGS) entry which is preliminary data.</text>
</comment>
<evidence type="ECO:0000256" key="2">
    <source>
        <dbReference type="SAM" id="SignalP"/>
    </source>
</evidence>
<feature type="signal peptide" evidence="2">
    <location>
        <begin position="1"/>
        <end position="24"/>
    </location>
</feature>
<feature type="compositionally biased region" description="Acidic residues" evidence="1">
    <location>
        <begin position="57"/>
        <end position="67"/>
    </location>
</feature>
<sequence length="297" mass="32110">MNYTKLIFLFLLGAFIFISSCSSDDDSCTETTWYEDADGDGLGNPDVSLTACDQPEDYVEDNTDTDDSGSSTSGGSTPLSAFDEFNPDAVTVSYDGDEITIESNGVPNHTSPYWEETNPLYIEPVVAVALTPGRIGGDRSFVLTVSSTPELATTSSATGLGAIGISVTGVPIFNDQEGNNRPIEELIIETFDYAGAHNGPSGYHYHIESSDVPENTTLSFDDEKLIGIMSDGFLIYGRREMDGSYPTDLDESGGHFGVTQHSDGEEFYHYHIINEYYLGTVIALFAVDLQGNPNAIM</sequence>
<organism evidence="4 5">
    <name type="scientific">Aquimarina addita</name>
    <dbReference type="NCBI Taxonomy" id="870485"/>
    <lineage>
        <taxon>Bacteria</taxon>
        <taxon>Pseudomonadati</taxon>
        <taxon>Bacteroidota</taxon>
        <taxon>Flavobacteriia</taxon>
        <taxon>Flavobacteriales</taxon>
        <taxon>Flavobacteriaceae</taxon>
        <taxon>Aquimarina</taxon>
    </lineage>
</organism>
<feature type="domain" description="YHYH" evidence="3">
    <location>
        <begin position="144"/>
        <end position="239"/>
    </location>
</feature>
<feature type="chain" id="PRO_5045631153" description="YHYH domain-containing protein" evidence="2">
    <location>
        <begin position="25"/>
        <end position="297"/>
    </location>
</feature>
<dbReference type="EMBL" id="BAABCW010000019">
    <property type="protein sequence ID" value="GAA3518578.1"/>
    <property type="molecule type" value="Genomic_DNA"/>
</dbReference>
<dbReference type="Pfam" id="PF14240">
    <property type="entry name" value="YHYH"/>
    <property type="match status" value="1"/>
</dbReference>
<protein>
    <recommendedName>
        <fullName evidence="3">YHYH domain-containing protein</fullName>
    </recommendedName>
</protein>
<evidence type="ECO:0000313" key="5">
    <source>
        <dbReference type="Proteomes" id="UP001500459"/>
    </source>
</evidence>
<accession>A0ABP6UQT0</accession>
<dbReference type="PROSITE" id="PS51257">
    <property type="entry name" value="PROKAR_LIPOPROTEIN"/>
    <property type="match status" value="1"/>
</dbReference>
<gene>
    <name evidence="4" type="ORF">GCM10022393_35880</name>
</gene>
<dbReference type="InterPro" id="IPR025924">
    <property type="entry name" value="YHYH_dom"/>
</dbReference>
<evidence type="ECO:0000259" key="3">
    <source>
        <dbReference type="Pfam" id="PF14240"/>
    </source>
</evidence>
<feature type="compositionally biased region" description="Low complexity" evidence="1">
    <location>
        <begin position="68"/>
        <end position="77"/>
    </location>
</feature>
<keyword evidence="2" id="KW-0732">Signal</keyword>
<dbReference type="RefSeq" id="WP_344929791.1">
    <property type="nucleotide sequence ID" value="NZ_BAABCW010000019.1"/>
</dbReference>
<dbReference type="Proteomes" id="UP001500459">
    <property type="component" value="Unassembled WGS sequence"/>
</dbReference>
<evidence type="ECO:0000313" key="4">
    <source>
        <dbReference type="EMBL" id="GAA3518578.1"/>
    </source>
</evidence>
<name>A0ABP6UQT0_9FLAO</name>
<feature type="region of interest" description="Disordered" evidence="1">
    <location>
        <begin position="57"/>
        <end position="83"/>
    </location>
</feature>